<dbReference type="Gene3D" id="1.25.40.20">
    <property type="entry name" value="Ankyrin repeat-containing domain"/>
    <property type="match status" value="1"/>
</dbReference>
<dbReference type="PANTHER" id="PTHR24171">
    <property type="entry name" value="ANKYRIN REPEAT DOMAIN-CONTAINING PROTEIN 39-RELATED"/>
    <property type="match status" value="1"/>
</dbReference>
<dbReference type="Pfam" id="PF12796">
    <property type="entry name" value="Ank_2"/>
    <property type="match status" value="1"/>
</dbReference>
<keyword evidence="2 3" id="KW-0040">ANK repeat</keyword>
<sequence length="371" mass="41351">GEKAKEEDSLVQAAGRGDLNKVKEFLEGGYDPNELESGKETSRFVPEPSNLLSKSPGTRALIAAAVSGHSHVAWELLQHRADVDATDSDGLTALSAASCSTACDIHMWFLLHHAEDEKRKQHVQRSDTPAASRADEKRTLRMLVTLLRGEGQNFTEMVGGLLKEVEPGKFRSERLRERVRTVLCDYAWDTQEVKRYLKADRKSRSVFQENRPNKPEDVDAFNLSWHNMLYAPEVQVSLRSLPIAAPLACKPSVLAALAETANEETLQTDTVEAITAAAWLQMRVATAVDNFLNCVALGCLCLVTWACRYEGMDAQPALWVLALIQFKEAAELLSQLGFYCWSRLSRRRKEGADLQNAHEDRVNGKKMKLLG</sequence>
<feature type="repeat" description="ANK" evidence="3">
    <location>
        <begin position="56"/>
        <end position="88"/>
    </location>
</feature>
<dbReference type="GO" id="GO:0085020">
    <property type="term" value="P:protein K6-linked ubiquitination"/>
    <property type="evidence" value="ECO:0007669"/>
    <property type="project" value="TreeGrafter"/>
</dbReference>
<protein>
    <submittedName>
        <fullName evidence="5">Uncharacterized protein</fullName>
    </submittedName>
</protein>
<evidence type="ECO:0000313" key="5">
    <source>
        <dbReference type="EMBL" id="CAE7841261.1"/>
    </source>
</evidence>
<name>A0A812ZUD7_9DINO</name>
<dbReference type="PANTHER" id="PTHR24171:SF8">
    <property type="entry name" value="BRCA1-ASSOCIATED RING DOMAIN PROTEIN 1"/>
    <property type="match status" value="1"/>
</dbReference>
<evidence type="ECO:0000256" key="4">
    <source>
        <dbReference type="SAM" id="MobiDB-lite"/>
    </source>
</evidence>
<dbReference type="OrthoDB" id="539213at2759"/>
<dbReference type="Proteomes" id="UP000601435">
    <property type="component" value="Unassembled WGS sequence"/>
</dbReference>
<keyword evidence="1" id="KW-0677">Repeat</keyword>
<feature type="region of interest" description="Disordered" evidence="4">
    <location>
        <begin position="27"/>
        <end position="51"/>
    </location>
</feature>
<dbReference type="SUPFAM" id="SSF48403">
    <property type="entry name" value="Ankyrin repeat"/>
    <property type="match status" value="1"/>
</dbReference>
<comment type="caution">
    <text evidence="5">The sequence shown here is derived from an EMBL/GenBank/DDBJ whole genome shotgun (WGS) entry which is preliminary data.</text>
</comment>
<dbReference type="EMBL" id="CAJNJA010050437">
    <property type="protein sequence ID" value="CAE7841261.1"/>
    <property type="molecule type" value="Genomic_DNA"/>
</dbReference>
<dbReference type="InterPro" id="IPR036770">
    <property type="entry name" value="Ankyrin_rpt-contain_sf"/>
</dbReference>
<feature type="non-terminal residue" evidence="5">
    <location>
        <position position="371"/>
    </location>
</feature>
<evidence type="ECO:0000256" key="1">
    <source>
        <dbReference type="ARBA" id="ARBA00022737"/>
    </source>
</evidence>
<dbReference type="AlphaFoldDB" id="A0A812ZUD7"/>
<organism evidence="5 6">
    <name type="scientific">Symbiodinium necroappetens</name>
    <dbReference type="NCBI Taxonomy" id="1628268"/>
    <lineage>
        <taxon>Eukaryota</taxon>
        <taxon>Sar</taxon>
        <taxon>Alveolata</taxon>
        <taxon>Dinophyceae</taxon>
        <taxon>Suessiales</taxon>
        <taxon>Symbiodiniaceae</taxon>
        <taxon>Symbiodinium</taxon>
    </lineage>
</organism>
<dbReference type="GO" id="GO:0004842">
    <property type="term" value="F:ubiquitin-protein transferase activity"/>
    <property type="evidence" value="ECO:0007669"/>
    <property type="project" value="TreeGrafter"/>
</dbReference>
<reference evidence="5" key="1">
    <citation type="submission" date="2021-02" db="EMBL/GenBank/DDBJ databases">
        <authorList>
            <person name="Dougan E. K."/>
            <person name="Rhodes N."/>
            <person name="Thang M."/>
            <person name="Chan C."/>
        </authorList>
    </citation>
    <scope>NUCLEOTIDE SEQUENCE</scope>
</reference>
<gene>
    <name evidence="5" type="ORF">SNEC2469_LOCUS25515</name>
</gene>
<evidence type="ECO:0000313" key="6">
    <source>
        <dbReference type="Proteomes" id="UP000601435"/>
    </source>
</evidence>
<feature type="non-terminal residue" evidence="5">
    <location>
        <position position="1"/>
    </location>
</feature>
<evidence type="ECO:0000256" key="3">
    <source>
        <dbReference type="PROSITE-ProRule" id="PRU00023"/>
    </source>
</evidence>
<dbReference type="PROSITE" id="PS50088">
    <property type="entry name" value="ANK_REPEAT"/>
    <property type="match status" value="1"/>
</dbReference>
<accession>A0A812ZUD7</accession>
<dbReference type="InterPro" id="IPR002110">
    <property type="entry name" value="Ankyrin_rpt"/>
</dbReference>
<keyword evidence="6" id="KW-1185">Reference proteome</keyword>
<proteinExistence type="predicted"/>
<evidence type="ECO:0000256" key="2">
    <source>
        <dbReference type="ARBA" id="ARBA00023043"/>
    </source>
</evidence>